<dbReference type="Proteomes" id="UP001499954">
    <property type="component" value="Unassembled WGS sequence"/>
</dbReference>
<feature type="compositionally biased region" description="Basic and acidic residues" evidence="1">
    <location>
        <begin position="1"/>
        <end position="13"/>
    </location>
</feature>
<feature type="region of interest" description="Disordered" evidence="1">
    <location>
        <begin position="65"/>
        <end position="91"/>
    </location>
</feature>
<proteinExistence type="predicted"/>
<sequence>MNVQHLLDDERQRRSERKRRMPRHRVALLLGAVGAAIVLGTGSALTAAAVASITEYDELNAAAEEQVSVPEPSAEVAPATSEPTTVASEAPAAAAVQETVVEQTTVAEASVEPAPGGIATILGHTVYDENTDLALIPRPSPEYVEKWAIQVDVSLMQSHLDAVCMAEKGFKAAYILLWETWEQGDTMEVVGALDTFNESRNPEWQEAMWGSPDQPLGDAYDWKQAGCHGASVHYTGMDDAN</sequence>
<feature type="region of interest" description="Disordered" evidence="1">
    <location>
        <begin position="1"/>
        <end position="20"/>
    </location>
</feature>
<protein>
    <submittedName>
        <fullName evidence="2">Uncharacterized protein</fullName>
    </submittedName>
</protein>
<feature type="compositionally biased region" description="Low complexity" evidence="1">
    <location>
        <begin position="82"/>
        <end position="91"/>
    </location>
</feature>
<dbReference type="EMBL" id="BAAAMK010000009">
    <property type="protein sequence ID" value="GAA1962801.1"/>
    <property type="molecule type" value="Genomic_DNA"/>
</dbReference>
<evidence type="ECO:0000313" key="3">
    <source>
        <dbReference type="Proteomes" id="UP001499954"/>
    </source>
</evidence>
<reference evidence="2 3" key="1">
    <citation type="journal article" date="2019" name="Int. J. Syst. Evol. Microbiol.">
        <title>The Global Catalogue of Microorganisms (GCM) 10K type strain sequencing project: providing services to taxonomists for standard genome sequencing and annotation.</title>
        <authorList>
            <consortium name="The Broad Institute Genomics Platform"/>
            <consortium name="The Broad Institute Genome Sequencing Center for Infectious Disease"/>
            <person name="Wu L."/>
            <person name="Ma J."/>
        </authorList>
    </citation>
    <scope>NUCLEOTIDE SEQUENCE [LARGE SCALE GENOMIC DNA]</scope>
    <source>
        <strain evidence="2 3">JCM 13584</strain>
    </source>
</reference>
<dbReference type="RefSeq" id="WP_157415744.1">
    <property type="nucleotide sequence ID" value="NZ_BAAAMK010000009.1"/>
</dbReference>
<comment type="caution">
    <text evidence="2">The sequence shown here is derived from an EMBL/GenBank/DDBJ whole genome shotgun (WGS) entry which is preliminary data.</text>
</comment>
<keyword evidence="3" id="KW-1185">Reference proteome</keyword>
<evidence type="ECO:0000256" key="1">
    <source>
        <dbReference type="SAM" id="MobiDB-lite"/>
    </source>
</evidence>
<gene>
    <name evidence="2" type="ORF">GCM10009717_31970</name>
</gene>
<accession>A0ABN2R300</accession>
<evidence type="ECO:0000313" key="2">
    <source>
        <dbReference type="EMBL" id="GAA1962801.1"/>
    </source>
</evidence>
<organism evidence="2 3">
    <name type="scientific">Agromyces allii</name>
    <dbReference type="NCBI Taxonomy" id="393607"/>
    <lineage>
        <taxon>Bacteria</taxon>
        <taxon>Bacillati</taxon>
        <taxon>Actinomycetota</taxon>
        <taxon>Actinomycetes</taxon>
        <taxon>Micrococcales</taxon>
        <taxon>Microbacteriaceae</taxon>
        <taxon>Agromyces</taxon>
    </lineage>
</organism>
<name>A0ABN2R300_9MICO</name>